<dbReference type="EMBL" id="JACHCA010000019">
    <property type="protein sequence ID" value="MBB6131011.1"/>
    <property type="molecule type" value="Genomic_DNA"/>
</dbReference>
<accession>A0A1N7E9J5</accession>
<evidence type="ECO:0000313" key="2">
    <source>
        <dbReference type="EMBL" id="MBB6131011.1"/>
    </source>
</evidence>
<proteinExistence type="predicted"/>
<dbReference type="OrthoDB" id="798836at2"/>
<dbReference type="AlphaFoldDB" id="A0A1N7E9J5"/>
<name>A0A1N7E9J5_9SPHI</name>
<reference evidence="3 4" key="1">
    <citation type="submission" date="2020-08" db="EMBL/GenBank/DDBJ databases">
        <title>Genomic Encyclopedia of Type Strains, Phase IV (KMG-V): Genome sequencing to study the core and pangenomes of soil and plant-associated prokaryotes.</title>
        <authorList>
            <person name="Whitman W."/>
        </authorList>
    </citation>
    <scope>NUCLEOTIDE SEQUENCE [LARGE SCALE GENOMIC DNA]</scope>
    <source>
        <strain evidence="1 3">ANJLi2</strain>
        <strain evidence="2 4">MP601</strain>
    </source>
</reference>
<keyword evidence="3" id="KW-1185">Reference proteome</keyword>
<dbReference type="Proteomes" id="UP000548326">
    <property type="component" value="Unassembled WGS sequence"/>
</dbReference>
<dbReference type="RefSeq" id="WP_076376294.1">
    <property type="nucleotide sequence ID" value="NZ_FTMG01000013.1"/>
</dbReference>
<sequence length="134" mass="14615">MKRAAVLSIAAFYLLLTTGMFVCLVHCTGQSLMGNKMAMHAMNQKASHHHHKHSTKSDDCDCCKSHGNYVIKENIKPAGVDEQSPLMAIITRPFQSIPAATHYIVLNTVKLSYGKAPPGLSGKAIAIQQRSLQI</sequence>
<organism evidence="2 4">
    <name type="scientific">Mucilaginibacter lappiensis</name>
    <dbReference type="NCBI Taxonomy" id="354630"/>
    <lineage>
        <taxon>Bacteria</taxon>
        <taxon>Pseudomonadati</taxon>
        <taxon>Bacteroidota</taxon>
        <taxon>Sphingobacteriia</taxon>
        <taxon>Sphingobacteriales</taxon>
        <taxon>Sphingobacteriaceae</taxon>
        <taxon>Mucilaginibacter</taxon>
    </lineage>
</organism>
<dbReference type="EMBL" id="JACHCB010000013">
    <property type="protein sequence ID" value="MBB6111606.1"/>
    <property type="molecule type" value="Genomic_DNA"/>
</dbReference>
<dbReference type="Proteomes" id="UP000541583">
    <property type="component" value="Unassembled WGS sequence"/>
</dbReference>
<dbReference type="InterPro" id="IPR058512">
    <property type="entry name" value="DUF8199"/>
</dbReference>
<gene>
    <name evidence="2" type="ORF">HDF22_005162</name>
    <name evidence="1" type="ORF">HDF23_004377</name>
</gene>
<dbReference type="Pfam" id="PF26622">
    <property type="entry name" value="DUF8199"/>
    <property type="match status" value="1"/>
</dbReference>
<protein>
    <submittedName>
        <fullName evidence="2">ABC-type nickel/cobalt efflux system permease component RcnA</fullName>
    </submittedName>
</protein>
<evidence type="ECO:0000313" key="4">
    <source>
        <dbReference type="Proteomes" id="UP000548326"/>
    </source>
</evidence>
<evidence type="ECO:0000313" key="1">
    <source>
        <dbReference type="EMBL" id="MBB6111606.1"/>
    </source>
</evidence>
<dbReference type="STRING" id="354630.SAMN05421821_113115"/>
<comment type="caution">
    <text evidence="2">The sequence shown here is derived from an EMBL/GenBank/DDBJ whole genome shotgun (WGS) entry which is preliminary data.</text>
</comment>
<evidence type="ECO:0000313" key="3">
    <source>
        <dbReference type="Proteomes" id="UP000541583"/>
    </source>
</evidence>